<organism evidence="2 3">
    <name type="scientific">Actinokineospora globicatena</name>
    <dbReference type="NCBI Taxonomy" id="103729"/>
    <lineage>
        <taxon>Bacteria</taxon>
        <taxon>Bacillati</taxon>
        <taxon>Actinomycetota</taxon>
        <taxon>Actinomycetes</taxon>
        <taxon>Pseudonocardiales</taxon>
        <taxon>Pseudonocardiaceae</taxon>
        <taxon>Actinokineospora</taxon>
    </lineage>
</organism>
<dbReference type="InterPro" id="IPR011990">
    <property type="entry name" value="TPR-like_helical_dom_sf"/>
</dbReference>
<sequence length="1405" mass="150919">MADALPRVVAALVAAAPDLDIWAVADAVWLAGHVPLPPVEPVAVPATLPAVEPPTVPVAPVAETLPLTPRPVVERTPSSPRRRPGKPTTVPVTRASVDVLAMGRALRPLLLPWRNGVRSRLDVDATVERYAADGVLVPITAPEPERWFDVVVVVDRSTTMSLWHDDVAAFVTLLRRMGAFRQVRVWQIAPDSATVLDENGPITALPRRLRTPGSRRLVMFLSDFTAAGWRSGPLWNLVHEAAATTPTVIIDPLPQRLWRHSALNQRRVRVHAHAPGRLASGAVPAVSLTPSSVARWSHALMRGGTAGCDAVVGTPRPGGRSTTAEVAESFLHTATPAAVRLGVLCSHFARFGLPLLHLLRQTMVPEAGLTDVAEFLASGLLTVVTPDPRYPVLAYRPDAAPLIQDHLTHQDAWDLVEALTAHIATHHGPDGVSALILDPAARATLPAETQEFANAAADLLDTLDAADPVAIPATTTIAKALAPEDRIARVLGRTALLITSRLALALCQHDVLPDNLEVETLGSSTGVAGTVIWRNRGLALITTAEDVVPGLPPVRWGTPVTIGGSGSHKVIGASLASTRLTVSMALALSDTVTVNYPRHVRDADGYTFSGGAVVFHHGLVAGIVPTLTPRSPDNHPVITTLDLLSRNNFREVVAAHAGACFPEPLELAEFSSPPPTLPTFGHIRTPAPLLSPTLGVFPTPTEQPWLDALDTETRDTDGRSINFTAQVPDLRQFTARLAAGCPSEWAVVWLSVEAMLRHFSTLRDSKRPILAICPDSPPSLTVDAWDTASPLRLLLASTAPKPIDTPPIIDNPTAVPLARTARLVAGIQLEASSRLLFELERAHRQPPGDQHALFQHELEAWRGMIDDSAHATVATLILLSPADRTRALELAVGHPESVVDTVAAMYPSEHRFISAPDFIRGGCLSLIPAWHYLVTRLMTDVERIRLVLLLDKAPAPRELVDVLMTHNRLVEITLALAPLLNDPVPLLEAITHNITPGRRRLVFSLLPEYSDTLADFAVDTARVAGDSTRLMIRLNRAAEHQEAIAMGASGGTNALTENEMAVAFYSEEQFGAALSSAEYAANEHFAQRMTRHNYAVALSNQAVSMLAMGQPDRAREIIDRSIVVGNDDHDERSLSTTLINSAVIEHATGGRRFVSSKARTALREATQVATANPDGHATHLAHVRITCARLSIPDLSAVDLAHQAITRFRASRRPPGVLARALAILSLAQCATGDLDAAITSAEEAVAVATSQSRNTVIADAFEARAAVQREMGRLHSADDCHRTAIAIYRDLVPIRPELRLDLAICVNNLGITRDLMGDKQGAVNAHAEAAQIFRGLVAVNTGAYRVELATCLANLALAQHPSPDARATADEALVIFQDLAHNDPGHDKALQRTQRIRDHVHGDG</sequence>
<dbReference type="SMART" id="SM00028">
    <property type="entry name" value="TPR"/>
    <property type="match status" value="4"/>
</dbReference>
<evidence type="ECO:0000256" key="1">
    <source>
        <dbReference type="SAM" id="MobiDB-lite"/>
    </source>
</evidence>
<name>A0A9W6QKN4_9PSEU</name>
<dbReference type="InterPro" id="IPR047738">
    <property type="entry name" value="SAV_2336-like_N"/>
</dbReference>
<gene>
    <name evidence="2" type="ORF">Aglo03_21480</name>
</gene>
<dbReference type="Proteomes" id="UP001165042">
    <property type="component" value="Unassembled WGS sequence"/>
</dbReference>
<dbReference type="NCBIfam" id="NF041121">
    <property type="entry name" value="SAV_2336_NTERM"/>
    <property type="match status" value="1"/>
</dbReference>
<dbReference type="InterPro" id="IPR019734">
    <property type="entry name" value="TPR_rpt"/>
</dbReference>
<evidence type="ECO:0008006" key="4">
    <source>
        <dbReference type="Google" id="ProtNLM"/>
    </source>
</evidence>
<evidence type="ECO:0000313" key="2">
    <source>
        <dbReference type="EMBL" id="GLW91332.1"/>
    </source>
</evidence>
<feature type="region of interest" description="Disordered" evidence="1">
    <location>
        <begin position="67"/>
        <end position="90"/>
    </location>
</feature>
<dbReference type="SUPFAM" id="SSF48452">
    <property type="entry name" value="TPR-like"/>
    <property type="match status" value="2"/>
</dbReference>
<protein>
    <recommendedName>
        <fullName evidence="4">Tetratricopeptide repeat-containing protein</fullName>
    </recommendedName>
</protein>
<keyword evidence="3" id="KW-1185">Reference proteome</keyword>
<dbReference type="EMBL" id="BSSD01000002">
    <property type="protein sequence ID" value="GLW91332.1"/>
    <property type="molecule type" value="Genomic_DNA"/>
</dbReference>
<reference evidence="2" key="1">
    <citation type="submission" date="2023-02" db="EMBL/GenBank/DDBJ databases">
        <title>Actinokineospora globicatena NBRC 15670.</title>
        <authorList>
            <person name="Ichikawa N."/>
            <person name="Sato H."/>
            <person name="Tonouchi N."/>
        </authorList>
    </citation>
    <scope>NUCLEOTIDE SEQUENCE</scope>
    <source>
        <strain evidence="2">NBRC 15670</strain>
    </source>
</reference>
<accession>A0A9W6QKN4</accession>
<proteinExistence type="predicted"/>
<evidence type="ECO:0000313" key="3">
    <source>
        <dbReference type="Proteomes" id="UP001165042"/>
    </source>
</evidence>
<dbReference type="RefSeq" id="WP_285609994.1">
    <property type="nucleotide sequence ID" value="NZ_BSSD01000002.1"/>
</dbReference>
<comment type="caution">
    <text evidence="2">The sequence shown here is derived from an EMBL/GenBank/DDBJ whole genome shotgun (WGS) entry which is preliminary data.</text>
</comment>
<dbReference type="Gene3D" id="1.25.40.10">
    <property type="entry name" value="Tetratricopeptide repeat domain"/>
    <property type="match status" value="1"/>
</dbReference>